<dbReference type="EC" id="1.1.1.100" evidence="3"/>
<dbReference type="STRING" id="1940790.L21SP3_02191"/>
<dbReference type="Proteomes" id="UP000188273">
    <property type="component" value="Chromosome"/>
</dbReference>
<dbReference type="Pfam" id="PF13561">
    <property type="entry name" value="adh_short_C2"/>
    <property type="match status" value="1"/>
</dbReference>
<dbReference type="InterPro" id="IPR036291">
    <property type="entry name" value="NAD(P)-bd_dom_sf"/>
</dbReference>
<dbReference type="AlphaFoldDB" id="A0A1Q2HSC3"/>
<gene>
    <name evidence="3" type="primary">fabG_2</name>
    <name evidence="3" type="ORF">L21SP3_02191</name>
</gene>
<proteinExistence type="inferred from homology"/>
<keyword evidence="2 3" id="KW-0560">Oxidoreductase</keyword>
<dbReference type="GO" id="GO:0004316">
    <property type="term" value="F:3-oxoacyl-[acyl-carrier-protein] reductase (NADPH) activity"/>
    <property type="evidence" value="ECO:0007669"/>
    <property type="project" value="UniProtKB-EC"/>
</dbReference>
<evidence type="ECO:0000256" key="1">
    <source>
        <dbReference type="ARBA" id="ARBA00006484"/>
    </source>
</evidence>
<dbReference type="KEGG" id="pbu:L21SP3_02191"/>
<reference evidence="4" key="1">
    <citation type="submission" date="2017-02" db="EMBL/GenBank/DDBJ databases">
        <title>Comparative genomics and description of representatives of a novel lineage of planctomycetes thriving in anoxic sediments.</title>
        <authorList>
            <person name="Spring S."/>
            <person name="Bunk B."/>
            <person name="Sproer C."/>
            <person name="Klenk H.-P."/>
        </authorList>
    </citation>
    <scope>NUCLEOTIDE SEQUENCE [LARGE SCALE GENOMIC DNA]</scope>
    <source>
        <strain evidence="4">L21-RPul-D3</strain>
    </source>
</reference>
<dbReference type="PANTHER" id="PTHR43639:SF1">
    <property type="entry name" value="SHORT-CHAIN DEHYDROGENASE_REDUCTASE FAMILY PROTEIN"/>
    <property type="match status" value="1"/>
</dbReference>
<evidence type="ECO:0000256" key="2">
    <source>
        <dbReference type="ARBA" id="ARBA00023002"/>
    </source>
</evidence>
<dbReference type="PRINTS" id="PR00081">
    <property type="entry name" value="GDHRDH"/>
</dbReference>
<sequence length="239" mass="25931">MRKTAVITGAAGKLGVDITSSLARNGFNCICLYNRSELKAFSVSEHIRKGWNVSAAAVQADLASEDTELVCEKIKQSLASLNTEKTVLINSASIFKKDSELDESEDIFKLNAEVPEKLAECLFEDEKVGLESVVNISDAAAGLSWPSYSLYCRSKAELNNSTLILARKFAPKARVNAVSPGLINTEGLTEEEVDWLIGKIPLKRTGSGRDVSNAIIFLVKNSYITGQIINIDGGRTLND</sequence>
<dbReference type="RefSeq" id="WP_077541495.1">
    <property type="nucleotide sequence ID" value="NZ_CP019633.1"/>
</dbReference>
<dbReference type="EMBL" id="CP019633">
    <property type="protein sequence ID" value="AQQ10359.1"/>
    <property type="molecule type" value="Genomic_DNA"/>
</dbReference>
<comment type="similarity">
    <text evidence="1">Belongs to the short-chain dehydrogenases/reductases (SDR) family.</text>
</comment>
<evidence type="ECO:0000313" key="3">
    <source>
        <dbReference type="EMBL" id="AQQ10359.1"/>
    </source>
</evidence>
<dbReference type="Gene3D" id="3.40.50.720">
    <property type="entry name" value="NAD(P)-binding Rossmann-like Domain"/>
    <property type="match status" value="1"/>
</dbReference>
<dbReference type="PANTHER" id="PTHR43639">
    <property type="entry name" value="OXIDOREDUCTASE, SHORT-CHAIN DEHYDROGENASE/REDUCTASE FAMILY (AFU_ORTHOLOGUE AFUA_5G02870)"/>
    <property type="match status" value="1"/>
</dbReference>
<dbReference type="InterPro" id="IPR002347">
    <property type="entry name" value="SDR_fam"/>
</dbReference>
<protein>
    <submittedName>
        <fullName evidence="3">3-oxoacyl-[acyl-carrier-protein] reductase FabG</fullName>
        <ecNumber evidence="3">1.1.1.100</ecNumber>
    </submittedName>
</protein>
<dbReference type="OrthoDB" id="9803333at2"/>
<name>A0A1Q2HSC3_9BACT</name>
<evidence type="ECO:0000313" key="4">
    <source>
        <dbReference type="Proteomes" id="UP000188273"/>
    </source>
</evidence>
<accession>A0A1Q2HSC3</accession>
<dbReference type="SUPFAM" id="SSF51735">
    <property type="entry name" value="NAD(P)-binding Rossmann-fold domains"/>
    <property type="match status" value="1"/>
</dbReference>
<organism evidence="3 4">
    <name type="scientific">Sedimentisphaera cyanobacteriorum</name>
    <dbReference type="NCBI Taxonomy" id="1940790"/>
    <lineage>
        <taxon>Bacteria</taxon>
        <taxon>Pseudomonadati</taxon>
        <taxon>Planctomycetota</taxon>
        <taxon>Phycisphaerae</taxon>
        <taxon>Sedimentisphaerales</taxon>
        <taxon>Sedimentisphaeraceae</taxon>
        <taxon>Sedimentisphaera</taxon>
    </lineage>
</organism>
<keyword evidence="4" id="KW-1185">Reference proteome</keyword>